<dbReference type="InterPro" id="IPR035684">
    <property type="entry name" value="ArgRS_core"/>
</dbReference>
<dbReference type="InterPro" id="IPR014729">
    <property type="entry name" value="Rossmann-like_a/b/a_fold"/>
</dbReference>
<proteinExistence type="inferred from homology"/>
<dbReference type="GO" id="GO:0004814">
    <property type="term" value="F:arginine-tRNA ligase activity"/>
    <property type="evidence" value="ECO:0007669"/>
    <property type="project" value="UniProtKB-UniRule"/>
</dbReference>
<dbReference type="GO" id="GO:0005524">
    <property type="term" value="F:ATP binding"/>
    <property type="evidence" value="ECO:0007669"/>
    <property type="project" value="UniProtKB-UniRule"/>
</dbReference>
<dbReference type="PRINTS" id="PR01038">
    <property type="entry name" value="TRNASYNTHARG"/>
</dbReference>
<dbReference type="SUPFAM" id="SSF52374">
    <property type="entry name" value="Nucleotidylyl transferase"/>
    <property type="match status" value="1"/>
</dbReference>
<evidence type="ECO:0000256" key="8">
    <source>
        <dbReference type="ARBA" id="ARBA00049339"/>
    </source>
</evidence>
<dbReference type="InterPro" id="IPR001412">
    <property type="entry name" value="aa-tRNA-synth_I_CS"/>
</dbReference>
<keyword evidence="3 9" id="KW-0436">Ligase</keyword>
<feature type="domain" description="Arginyl tRNA synthetase N-terminal" evidence="13">
    <location>
        <begin position="5"/>
        <end position="94"/>
    </location>
</feature>
<dbReference type="InterPro" id="IPR005148">
    <property type="entry name" value="Arg-tRNA-synth_N"/>
</dbReference>
<evidence type="ECO:0000313" key="15">
    <source>
        <dbReference type="Proteomes" id="UP000315003"/>
    </source>
</evidence>
<comment type="subunit">
    <text evidence="9">Monomer.</text>
</comment>
<evidence type="ECO:0000256" key="2">
    <source>
        <dbReference type="ARBA" id="ARBA00022490"/>
    </source>
</evidence>
<feature type="short sequence motif" description="'HIGH' region" evidence="9">
    <location>
        <begin position="130"/>
        <end position="140"/>
    </location>
</feature>
<evidence type="ECO:0000313" key="14">
    <source>
        <dbReference type="EMBL" id="QDT60749.1"/>
    </source>
</evidence>
<dbReference type="Proteomes" id="UP000315003">
    <property type="component" value="Chromosome"/>
</dbReference>
<evidence type="ECO:0000256" key="1">
    <source>
        <dbReference type="ARBA" id="ARBA00005594"/>
    </source>
</evidence>
<dbReference type="Gene3D" id="1.10.730.10">
    <property type="entry name" value="Isoleucyl-tRNA Synthetase, Domain 1"/>
    <property type="match status" value="1"/>
</dbReference>
<feature type="domain" description="DALR anticodon binding" evidence="12">
    <location>
        <begin position="544"/>
        <end position="665"/>
    </location>
</feature>
<dbReference type="EMBL" id="CP036272">
    <property type="protein sequence ID" value="QDT60749.1"/>
    <property type="molecule type" value="Genomic_DNA"/>
</dbReference>
<dbReference type="OrthoDB" id="9805987at2"/>
<dbReference type="InterPro" id="IPR001278">
    <property type="entry name" value="Arg-tRNA-ligase"/>
</dbReference>
<dbReference type="InterPro" id="IPR009080">
    <property type="entry name" value="tRNAsynth_Ia_anticodon-bd"/>
</dbReference>
<protein>
    <recommendedName>
        <fullName evidence="9">Arginine--tRNA ligase</fullName>
        <ecNumber evidence="9">6.1.1.19</ecNumber>
    </recommendedName>
    <alternativeName>
        <fullName evidence="9">Arginyl-tRNA synthetase</fullName>
        <shortName evidence="9">ArgRS</shortName>
    </alternativeName>
</protein>
<evidence type="ECO:0000256" key="7">
    <source>
        <dbReference type="ARBA" id="ARBA00023146"/>
    </source>
</evidence>
<evidence type="ECO:0000259" key="12">
    <source>
        <dbReference type="SMART" id="SM00836"/>
    </source>
</evidence>
<dbReference type="PANTHER" id="PTHR11956">
    <property type="entry name" value="ARGINYL-TRNA SYNTHETASE"/>
    <property type="match status" value="1"/>
</dbReference>
<dbReference type="Gene3D" id="3.30.1360.70">
    <property type="entry name" value="Arginyl tRNA synthetase N-terminal domain"/>
    <property type="match status" value="1"/>
</dbReference>
<dbReference type="Pfam" id="PF05746">
    <property type="entry name" value="DALR_1"/>
    <property type="match status" value="1"/>
</dbReference>
<accession>A0A517SX77</accession>
<organism evidence="14 15">
    <name type="scientific">Stieleria bergensis</name>
    <dbReference type="NCBI Taxonomy" id="2528025"/>
    <lineage>
        <taxon>Bacteria</taxon>
        <taxon>Pseudomonadati</taxon>
        <taxon>Planctomycetota</taxon>
        <taxon>Planctomycetia</taxon>
        <taxon>Pirellulales</taxon>
        <taxon>Pirellulaceae</taxon>
        <taxon>Stieleria</taxon>
    </lineage>
</organism>
<dbReference type="InterPro" id="IPR036695">
    <property type="entry name" value="Arg-tRNA-synth_N_sf"/>
</dbReference>
<dbReference type="Pfam" id="PF03485">
    <property type="entry name" value="Arg_tRNA_synt_N"/>
    <property type="match status" value="1"/>
</dbReference>
<evidence type="ECO:0000256" key="4">
    <source>
        <dbReference type="ARBA" id="ARBA00022741"/>
    </source>
</evidence>
<dbReference type="PANTHER" id="PTHR11956:SF5">
    <property type="entry name" value="ARGININE--TRNA LIGASE, CYTOPLASMIC"/>
    <property type="match status" value="1"/>
</dbReference>
<dbReference type="SMART" id="SM01016">
    <property type="entry name" value="Arg_tRNA_synt_N"/>
    <property type="match status" value="1"/>
</dbReference>
<evidence type="ECO:0000256" key="10">
    <source>
        <dbReference type="RuleBase" id="RU363038"/>
    </source>
</evidence>
<dbReference type="GO" id="GO:0006420">
    <property type="term" value="P:arginyl-tRNA aminoacylation"/>
    <property type="evidence" value="ECO:0007669"/>
    <property type="project" value="UniProtKB-UniRule"/>
</dbReference>
<evidence type="ECO:0000256" key="9">
    <source>
        <dbReference type="HAMAP-Rule" id="MF_00123"/>
    </source>
</evidence>
<evidence type="ECO:0000256" key="11">
    <source>
        <dbReference type="SAM" id="Coils"/>
    </source>
</evidence>
<reference evidence="14 15" key="1">
    <citation type="submission" date="2019-02" db="EMBL/GenBank/DDBJ databases">
        <title>Deep-cultivation of Planctomycetes and their phenomic and genomic characterization uncovers novel biology.</title>
        <authorList>
            <person name="Wiegand S."/>
            <person name="Jogler M."/>
            <person name="Boedeker C."/>
            <person name="Pinto D."/>
            <person name="Vollmers J."/>
            <person name="Rivas-Marin E."/>
            <person name="Kohn T."/>
            <person name="Peeters S.H."/>
            <person name="Heuer A."/>
            <person name="Rast P."/>
            <person name="Oberbeckmann S."/>
            <person name="Bunk B."/>
            <person name="Jeske O."/>
            <person name="Meyerdierks A."/>
            <person name="Storesund J.E."/>
            <person name="Kallscheuer N."/>
            <person name="Luecker S."/>
            <person name="Lage O.M."/>
            <person name="Pohl T."/>
            <person name="Merkel B.J."/>
            <person name="Hornburger P."/>
            <person name="Mueller R.-W."/>
            <person name="Bruemmer F."/>
            <person name="Labrenz M."/>
            <person name="Spormann A.M."/>
            <person name="Op den Camp H."/>
            <person name="Overmann J."/>
            <person name="Amann R."/>
            <person name="Jetten M.S.M."/>
            <person name="Mascher T."/>
            <person name="Medema M.H."/>
            <person name="Devos D.P."/>
            <person name="Kaster A.-K."/>
            <person name="Ovreas L."/>
            <person name="Rohde M."/>
            <person name="Galperin M.Y."/>
            <person name="Jogler C."/>
        </authorList>
    </citation>
    <scope>NUCLEOTIDE SEQUENCE [LARGE SCALE GENOMIC DNA]</scope>
    <source>
        <strain evidence="14 15">SV_7m_r</strain>
    </source>
</reference>
<gene>
    <name evidence="9 14" type="primary">argS</name>
    <name evidence="14" type="ORF">SV7mr_32750</name>
</gene>
<feature type="coiled-coil region" evidence="11">
    <location>
        <begin position="211"/>
        <end position="281"/>
    </location>
</feature>
<dbReference type="InterPro" id="IPR008909">
    <property type="entry name" value="DALR_anticod-bd"/>
</dbReference>
<dbReference type="Gene3D" id="3.40.50.620">
    <property type="entry name" value="HUPs"/>
    <property type="match status" value="1"/>
</dbReference>
<evidence type="ECO:0000256" key="3">
    <source>
        <dbReference type="ARBA" id="ARBA00022598"/>
    </source>
</evidence>
<keyword evidence="2 9" id="KW-0963">Cytoplasm</keyword>
<keyword evidence="5 9" id="KW-0067">ATP-binding</keyword>
<dbReference type="EC" id="6.1.1.19" evidence="9"/>
<dbReference type="PROSITE" id="PS00178">
    <property type="entry name" value="AA_TRNA_LIGASE_I"/>
    <property type="match status" value="1"/>
</dbReference>
<keyword evidence="4 9" id="KW-0547">Nucleotide-binding</keyword>
<dbReference type="HAMAP" id="MF_00123">
    <property type="entry name" value="Arg_tRNA_synth"/>
    <property type="match status" value="1"/>
</dbReference>
<evidence type="ECO:0000256" key="5">
    <source>
        <dbReference type="ARBA" id="ARBA00022840"/>
    </source>
</evidence>
<dbReference type="Pfam" id="PF00750">
    <property type="entry name" value="tRNA-synt_1d"/>
    <property type="match status" value="2"/>
</dbReference>
<dbReference type="GO" id="GO:0005737">
    <property type="term" value="C:cytoplasm"/>
    <property type="evidence" value="ECO:0007669"/>
    <property type="project" value="UniProtKB-SubCell"/>
</dbReference>
<name>A0A517SX77_9BACT</name>
<sequence>MHLPSLFSQRFAEAIAQCSFASQLESPQQFSDMIRPAANPKFGDYQANFAMPIGKLVEGLNPRQVAEQVLQQIDLNDRCEAPEIAGPGFINLKLSQPFLEQTMQQMISDDRCLVQKTAAPKKILIDYSSPNVAKPMHVGHIRTTVIGYCLAQTLRFLGHDVVTDNHLGDWGTQFGIIIYGYKHFGDAETVAQDPVPELAKLYRIVHHLMGYQKAKASLETLAAEIETLKTQHQAAAAEAEVAEGKEAKKKRKSAEALRRKVQATEASLQSAQESIAATEADPVMSQRAEQHPDIGTAVLMETSKLHAGDAKNQELWEEFLPHCKDEINRVYARLNVDFDHTLGESFYHPMLAGLVDDLIQQGLATESDGAICVFLEQFDSPMIIRKRDGAFLYATTDLATLKYRQDTFQPDEVLYVVDARQGEHFQKLFVVADTLKLTDAKLVHVSFGTVLGEDGKPMKTRSGSLIGLESLIDDAVDAAYQVVCDPDRVANFDPPMESTEQKAIAEAVGVGAIKYADLSHDRTSDYKFSLTKMVQLTGNTAAYAQYSYARASSILRVVGVDEAEVQQRIESNGLTITEPAERALAIELLRFEEALQNVYQDYAPNQLVDYVYSTAEAFAKFNNQCHVKNAPSQEIQDTRLGLVVLTGRVLKQALTLLGINVVPRM</sequence>
<keyword evidence="6 9" id="KW-0648">Protein biosynthesis</keyword>
<keyword evidence="11" id="KW-0175">Coiled coil</keyword>
<dbReference type="FunFam" id="1.10.730.10:FF:000006">
    <property type="entry name" value="Arginyl-tRNA synthetase 2, mitochondrial"/>
    <property type="match status" value="1"/>
</dbReference>
<dbReference type="SUPFAM" id="SSF55190">
    <property type="entry name" value="Arginyl-tRNA synthetase (ArgRS), N-terminal 'additional' domain"/>
    <property type="match status" value="1"/>
</dbReference>
<dbReference type="SUPFAM" id="SSF47323">
    <property type="entry name" value="Anticodon-binding domain of a subclass of class I aminoacyl-tRNA synthetases"/>
    <property type="match status" value="1"/>
</dbReference>
<evidence type="ECO:0000256" key="6">
    <source>
        <dbReference type="ARBA" id="ARBA00022917"/>
    </source>
</evidence>
<dbReference type="NCBIfam" id="TIGR00456">
    <property type="entry name" value="argS"/>
    <property type="match status" value="1"/>
</dbReference>
<dbReference type="SMART" id="SM00836">
    <property type="entry name" value="DALR_1"/>
    <property type="match status" value="1"/>
</dbReference>
<keyword evidence="15" id="KW-1185">Reference proteome</keyword>
<evidence type="ECO:0000259" key="13">
    <source>
        <dbReference type="SMART" id="SM01016"/>
    </source>
</evidence>
<dbReference type="RefSeq" id="WP_145273907.1">
    <property type="nucleotide sequence ID" value="NZ_CP036272.1"/>
</dbReference>
<comment type="subcellular location">
    <subcellularLocation>
        <location evidence="9">Cytoplasm</location>
    </subcellularLocation>
</comment>
<comment type="similarity">
    <text evidence="1 9 10">Belongs to the class-I aminoacyl-tRNA synthetase family.</text>
</comment>
<comment type="catalytic activity">
    <reaction evidence="8 9">
        <text>tRNA(Arg) + L-arginine + ATP = L-arginyl-tRNA(Arg) + AMP + diphosphate</text>
        <dbReference type="Rhea" id="RHEA:20301"/>
        <dbReference type="Rhea" id="RHEA-COMP:9658"/>
        <dbReference type="Rhea" id="RHEA-COMP:9673"/>
        <dbReference type="ChEBI" id="CHEBI:30616"/>
        <dbReference type="ChEBI" id="CHEBI:32682"/>
        <dbReference type="ChEBI" id="CHEBI:33019"/>
        <dbReference type="ChEBI" id="CHEBI:78442"/>
        <dbReference type="ChEBI" id="CHEBI:78513"/>
        <dbReference type="ChEBI" id="CHEBI:456215"/>
        <dbReference type="EC" id="6.1.1.19"/>
    </reaction>
</comment>
<dbReference type="AlphaFoldDB" id="A0A517SX77"/>
<keyword evidence="7 9" id="KW-0030">Aminoacyl-tRNA synthetase</keyword>